<dbReference type="InterPro" id="IPR003782">
    <property type="entry name" value="SCO1/SenC"/>
</dbReference>
<dbReference type="Pfam" id="PF02630">
    <property type="entry name" value="SCO1-SenC"/>
    <property type="match status" value="1"/>
</dbReference>
<keyword evidence="2 3" id="KW-0186">Copper</keyword>
<evidence type="ECO:0000256" key="2">
    <source>
        <dbReference type="ARBA" id="ARBA00023008"/>
    </source>
</evidence>
<organism evidence="6 7">
    <name type="scientific">Cupriavidus basilensis</name>
    <dbReference type="NCBI Taxonomy" id="68895"/>
    <lineage>
        <taxon>Bacteria</taxon>
        <taxon>Pseudomonadati</taxon>
        <taxon>Pseudomonadota</taxon>
        <taxon>Betaproteobacteria</taxon>
        <taxon>Burkholderiales</taxon>
        <taxon>Burkholderiaceae</taxon>
        <taxon>Cupriavidus</taxon>
    </lineage>
</organism>
<evidence type="ECO:0000313" key="7">
    <source>
        <dbReference type="Proteomes" id="UP000031843"/>
    </source>
</evidence>
<dbReference type="Proteomes" id="UP000031843">
    <property type="component" value="Chromosome secondary"/>
</dbReference>
<dbReference type="STRING" id="68895.RR42_s3347"/>
<sequence>MTRAWSKTLAMVALVLVLAGAAVFATTRGLRTVSADGARRLDLARAPRELPALALVDQAGRQLAFGGPMPQGEGVGKRDRPVTLVTFVYTRCLAICRTSASGQAWLQQQLRERGLQDRVRLLTLSFDPARDTPAALRAYARTLRADPAIWTFATVAEPARLRGLLDAFGIVVLPDGLGGYSHNAALFLVDARGRLAAAYDVERPDLALADVLRSRL</sequence>
<feature type="disulfide bond" description="Redox-active" evidence="4">
    <location>
        <begin position="92"/>
        <end position="96"/>
    </location>
</feature>
<evidence type="ECO:0000313" key="6">
    <source>
        <dbReference type="EMBL" id="AJG24923.1"/>
    </source>
</evidence>
<dbReference type="PROSITE" id="PS51352">
    <property type="entry name" value="THIOREDOXIN_2"/>
    <property type="match status" value="1"/>
</dbReference>
<reference evidence="6 7" key="1">
    <citation type="journal article" date="2015" name="Genome Announc.">
        <title>Complete Genome Sequence of Cupriavidus basilensis 4G11, Isolated from the Oak Ridge Field Research Center Site.</title>
        <authorList>
            <person name="Ray J."/>
            <person name="Waters R.J."/>
            <person name="Skerker J.M."/>
            <person name="Kuehl J.V."/>
            <person name="Price M.N."/>
            <person name="Huang J."/>
            <person name="Chakraborty R."/>
            <person name="Arkin A.P."/>
            <person name="Deutschbauer A."/>
        </authorList>
    </citation>
    <scope>NUCLEOTIDE SEQUENCE [LARGE SCALE GENOMIC DNA]</scope>
    <source>
        <strain evidence="6">4G11</strain>
    </source>
</reference>
<evidence type="ECO:0000256" key="3">
    <source>
        <dbReference type="PIRSR" id="PIRSR603782-1"/>
    </source>
</evidence>
<accession>A0A0C4YPF3</accession>
<keyword evidence="4" id="KW-1015">Disulfide bond</keyword>
<keyword evidence="7" id="KW-1185">Reference proteome</keyword>
<evidence type="ECO:0000256" key="1">
    <source>
        <dbReference type="ARBA" id="ARBA00010996"/>
    </source>
</evidence>
<proteinExistence type="inferred from homology"/>
<dbReference type="InterPro" id="IPR013766">
    <property type="entry name" value="Thioredoxin_domain"/>
</dbReference>
<feature type="domain" description="Thioredoxin" evidence="5">
    <location>
        <begin position="44"/>
        <end position="216"/>
    </location>
</feature>
<dbReference type="GO" id="GO:0046872">
    <property type="term" value="F:metal ion binding"/>
    <property type="evidence" value="ECO:0007669"/>
    <property type="project" value="UniProtKB-KW"/>
</dbReference>
<gene>
    <name evidence="6" type="ORF">RR42_s3347</name>
</gene>
<feature type="binding site" evidence="3">
    <location>
        <position position="92"/>
    </location>
    <ligand>
        <name>Cu cation</name>
        <dbReference type="ChEBI" id="CHEBI:23378"/>
    </ligand>
</feature>
<name>A0A0C4YPF3_9BURK</name>
<dbReference type="CDD" id="cd02968">
    <property type="entry name" value="SCO"/>
    <property type="match status" value="1"/>
</dbReference>
<protein>
    <submittedName>
        <fullName evidence="6">Cytochrome oxidase biogenesis protein Sco1/SenC/PrrC, putative copper metallochaperone</fullName>
    </submittedName>
</protein>
<feature type="binding site" evidence="3">
    <location>
        <position position="96"/>
    </location>
    <ligand>
        <name>Cu cation</name>
        <dbReference type="ChEBI" id="CHEBI:23378"/>
    </ligand>
</feature>
<feature type="binding site" evidence="3">
    <location>
        <position position="182"/>
    </location>
    <ligand>
        <name>Cu cation</name>
        <dbReference type="ChEBI" id="CHEBI:23378"/>
    </ligand>
</feature>
<dbReference type="KEGG" id="cbw:RR42_s3347"/>
<evidence type="ECO:0000256" key="4">
    <source>
        <dbReference type="PIRSR" id="PIRSR603782-2"/>
    </source>
</evidence>
<dbReference type="EMBL" id="CP010537">
    <property type="protein sequence ID" value="AJG24923.1"/>
    <property type="molecule type" value="Genomic_DNA"/>
</dbReference>
<dbReference type="RefSeq" id="WP_236702136.1">
    <property type="nucleotide sequence ID" value="NZ_CP010537.1"/>
</dbReference>
<dbReference type="Gene3D" id="3.40.30.10">
    <property type="entry name" value="Glutaredoxin"/>
    <property type="match status" value="1"/>
</dbReference>
<keyword evidence="3" id="KW-0479">Metal-binding</keyword>
<evidence type="ECO:0000259" key="5">
    <source>
        <dbReference type="PROSITE" id="PS51352"/>
    </source>
</evidence>
<comment type="similarity">
    <text evidence="1">Belongs to the SCO1/2 family.</text>
</comment>
<dbReference type="InterPro" id="IPR036249">
    <property type="entry name" value="Thioredoxin-like_sf"/>
</dbReference>
<dbReference type="SUPFAM" id="SSF52833">
    <property type="entry name" value="Thioredoxin-like"/>
    <property type="match status" value="1"/>
</dbReference>
<dbReference type="AlphaFoldDB" id="A0A0C4YPF3"/>